<evidence type="ECO:0008006" key="4">
    <source>
        <dbReference type="Google" id="ProtNLM"/>
    </source>
</evidence>
<comment type="caution">
    <text evidence="2">The sequence shown here is derived from an EMBL/GenBank/DDBJ whole genome shotgun (WGS) entry which is preliminary data.</text>
</comment>
<feature type="transmembrane region" description="Helical" evidence="1">
    <location>
        <begin position="46"/>
        <end position="78"/>
    </location>
</feature>
<keyword evidence="3" id="KW-1185">Reference proteome</keyword>
<evidence type="ECO:0000313" key="2">
    <source>
        <dbReference type="EMBL" id="GHH38599.1"/>
    </source>
</evidence>
<protein>
    <recommendedName>
        <fullName evidence="4">DUF3040 domain-containing protein</fullName>
    </recommendedName>
</protein>
<gene>
    <name evidence="2" type="ORF">GCM10017774_28770</name>
</gene>
<keyword evidence="1" id="KW-1133">Transmembrane helix</keyword>
<organism evidence="2 3">
    <name type="scientific">Lentzea cavernae</name>
    <dbReference type="NCBI Taxonomy" id="2020703"/>
    <lineage>
        <taxon>Bacteria</taxon>
        <taxon>Bacillati</taxon>
        <taxon>Actinomycetota</taxon>
        <taxon>Actinomycetes</taxon>
        <taxon>Pseudonocardiales</taxon>
        <taxon>Pseudonocardiaceae</taxon>
        <taxon>Lentzea</taxon>
    </lineage>
</organism>
<name>A0ABQ3MEJ2_9PSEU</name>
<accession>A0ABQ3MEJ2</accession>
<reference evidence="3" key="1">
    <citation type="journal article" date="2019" name="Int. J. Syst. Evol. Microbiol.">
        <title>The Global Catalogue of Microorganisms (GCM) 10K type strain sequencing project: providing services to taxonomists for standard genome sequencing and annotation.</title>
        <authorList>
            <consortium name="The Broad Institute Genomics Platform"/>
            <consortium name="The Broad Institute Genome Sequencing Center for Infectious Disease"/>
            <person name="Wu L."/>
            <person name="Ma J."/>
        </authorList>
    </citation>
    <scope>NUCLEOTIDE SEQUENCE [LARGE SCALE GENOMIC DNA]</scope>
    <source>
        <strain evidence="3">CGMCC 4.7367</strain>
    </source>
</reference>
<sequence>MLSDRERETLCEIERGLSDDDPKLAQTLKSVDWPVKRGRHGYACTALMVVAGLLTVVALGLGHMTGALACALVAGWAWGTAQRRKTPEVQRSQVTD</sequence>
<dbReference type="EMBL" id="BNAR01000004">
    <property type="protein sequence ID" value="GHH38599.1"/>
    <property type="molecule type" value="Genomic_DNA"/>
</dbReference>
<evidence type="ECO:0000256" key="1">
    <source>
        <dbReference type="SAM" id="Phobius"/>
    </source>
</evidence>
<evidence type="ECO:0000313" key="3">
    <source>
        <dbReference type="Proteomes" id="UP000605568"/>
    </source>
</evidence>
<dbReference type="Proteomes" id="UP000605568">
    <property type="component" value="Unassembled WGS sequence"/>
</dbReference>
<keyword evidence="1" id="KW-0472">Membrane</keyword>
<dbReference type="RefSeq" id="WP_191298418.1">
    <property type="nucleotide sequence ID" value="NZ_BNAR01000004.1"/>
</dbReference>
<dbReference type="InterPro" id="IPR021401">
    <property type="entry name" value="DUF3040"/>
</dbReference>
<proteinExistence type="predicted"/>
<keyword evidence="1" id="KW-0812">Transmembrane</keyword>
<dbReference type="Pfam" id="PF11239">
    <property type="entry name" value="DUF3040"/>
    <property type="match status" value="1"/>
</dbReference>